<dbReference type="InterPro" id="IPR004814">
    <property type="entry name" value="Oligopep_transpt"/>
</dbReference>
<protein>
    <submittedName>
        <fullName evidence="7">Oligopeptide transporter, OPT family</fullName>
    </submittedName>
</protein>
<comment type="caution">
    <text evidence="7">The sequence shown here is derived from an EMBL/GenBank/DDBJ whole genome shotgun (WGS) entry which is preliminary data.</text>
</comment>
<feature type="transmembrane region" description="Helical" evidence="6">
    <location>
        <begin position="238"/>
        <end position="265"/>
    </location>
</feature>
<evidence type="ECO:0000256" key="6">
    <source>
        <dbReference type="SAM" id="Phobius"/>
    </source>
</evidence>
<feature type="transmembrane region" description="Helical" evidence="6">
    <location>
        <begin position="286"/>
        <end position="305"/>
    </location>
</feature>
<feature type="transmembrane region" description="Helical" evidence="6">
    <location>
        <begin position="458"/>
        <end position="480"/>
    </location>
</feature>
<evidence type="ECO:0000256" key="1">
    <source>
        <dbReference type="ARBA" id="ARBA00004141"/>
    </source>
</evidence>
<name>A0ABT4CMF6_9CLOT</name>
<feature type="transmembrane region" description="Helical" evidence="6">
    <location>
        <begin position="182"/>
        <end position="203"/>
    </location>
</feature>
<feature type="transmembrane region" description="Helical" evidence="6">
    <location>
        <begin position="501"/>
        <end position="525"/>
    </location>
</feature>
<sequence>MSKLTKRKTLSQGAYEMIPGSEYEPYVSASTSMPELTFQSILLGIILAVVFGAANAYLGLKLGQTVGASVPCAVTSMAILRGILKRGTVLENNMVQTIGSAGESVAAGVIFTVPALMVWGMDISIFNISVMAFVGGVLGVLILIPLRRYFVSDEHGKLPFPDGTACAEVLVAGEAGGSSAKVLFVGGGLAGLYTLCLTGFELWKEEVGISVKGLTNGYIGIDAAPALLGVGYVMGPRIAAIMLAGAALGWLVITPIISYFGAALPHAVAPATELISTMGPDEIWKYYLKYIGTGAVIFGGLWSFLKVIPVMFNSFRLGFQQLFKGKDADGNLPRTDQDMNMGLVFMLIAALFIFMAFLPPLKLGIVRALIVLVFSFLFVPVAAKMVGLTSNNPISGMTIATLLVTSLILKGMGAKGEAGMVATLFVGIIVCIAVGITGDTSQDLKTGFLVGATPRKQQMGELIGVLASAISIGFVVYLLSSTYGIGSEKLPAPQAMLMASLVKGIFTGQLPWILIFIGMAIGAVVEMLGIPVLPFAIGLYLPISLSTAPILGGLIRGLLEKRKSGKELAIRRESGILFASGLVAGDSLMGVILAIYSYFHVNYASVPNINFGKDIAFTHNNWFTLIPYGILLVILYYYSNIRKPEELHEAA</sequence>
<dbReference type="InterPro" id="IPR004813">
    <property type="entry name" value="OPT"/>
</dbReference>
<evidence type="ECO:0000313" key="8">
    <source>
        <dbReference type="Proteomes" id="UP001079657"/>
    </source>
</evidence>
<accession>A0ABT4CMF6</accession>
<feature type="transmembrane region" description="Helical" evidence="6">
    <location>
        <begin position="365"/>
        <end position="386"/>
    </location>
</feature>
<dbReference type="InterPro" id="IPR045035">
    <property type="entry name" value="YSL-like"/>
</dbReference>
<feature type="transmembrane region" description="Helical" evidence="6">
    <location>
        <begin position="576"/>
        <end position="599"/>
    </location>
</feature>
<keyword evidence="8" id="KW-1185">Reference proteome</keyword>
<keyword evidence="5 6" id="KW-0472">Membrane</keyword>
<feature type="transmembrane region" description="Helical" evidence="6">
    <location>
        <begin position="339"/>
        <end position="358"/>
    </location>
</feature>
<keyword evidence="2" id="KW-0813">Transport</keyword>
<organism evidence="7 8">
    <name type="scientific">Clostridium ganghwense</name>
    <dbReference type="NCBI Taxonomy" id="312089"/>
    <lineage>
        <taxon>Bacteria</taxon>
        <taxon>Bacillati</taxon>
        <taxon>Bacillota</taxon>
        <taxon>Clostridia</taxon>
        <taxon>Eubacteriales</taxon>
        <taxon>Clostridiaceae</taxon>
        <taxon>Clostridium</taxon>
    </lineage>
</organism>
<evidence type="ECO:0000256" key="5">
    <source>
        <dbReference type="ARBA" id="ARBA00023136"/>
    </source>
</evidence>
<gene>
    <name evidence="7" type="ORF">OXH55_06255</name>
</gene>
<dbReference type="EMBL" id="JAPQES010000001">
    <property type="protein sequence ID" value="MCY6370232.1"/>
    <property type="molecule type" value="Genomic_DNA"/>
</dbReference>
<evidence type="ECO:0000256" key="3">
    <source>
        <dbReference type="ARBA" id="ARBA00022692"/>
    </source>
</evidence>
<feature type="transmembrane region" description="Helical" evidence="6">
    <location>
        <begin position="66"/>
        <end position="84"/>
    </location>
</feature>
<dbReference type="PANTHER" id="PTHR31645:SF0">
    <property type="entry name" value="OLIGOPEPTIDE TRANSPORTER YGL114W-RELATED"/>
    <property type="match status" value="1"/>
</dbReference>
<feature type="transmembrane region" description="Helical" evidence="6">
    <location>
        <begin position="619"/>
        <end position="638"/>
    </location>
</feature>
<comment type="subcellular location">
    <subcellularLocation>
        <location evidence="1">Membrane</location>
        <topology evidence="1">Multi-pass membrane protein</topology>
    </subcellularLocation>
</comment>
<evidence type="ECO:0000313" key="7">
    <source>
        <dbReference type="EMBL" id="MCY6370232.1"/>
    </source>
</evidence>
<dbReference type="Pfam" id="PF03169">
    <property type="entry name" value="OPT"/>
    <property type="match status" value="1"/>
</dbReference>
<evidence type="ECO:0000256" key="4">
    <source>
        <dbReference type="ARBA" id="ARBA00022989"/>
    </source>
</evidence>
<dbReference type="NCBIfam" id="TIGR00733">
    <property type="entry name" value="OPT family oligopeptide transporter"/>
    <property type="match status" value="1"/>
</dbReference>
<proteinExistence type="predicted"/>
<feature type="transmembrane region" description="Helical" evidence="6">
    <location>
        <begin position="41"/>
        <end position="60"/>
    </location>
</feature>
<keyword evidence="4 6" id="KW-1133">Transmembrane helix</keyword>
<dbReference type="NCBIfam" id="TIGR00728">
    <property type="entry name" value="OPT_sfam"/>
    <property type="match status" value="1"/>
</dbReference>
<dbReference type="Proteomes" id="UP001079657">
    <property type="component" value="Unassembled WGS sequence"/>
</dbReference>
<keyword evidence="3 6" id="KW-0812">Transmembrane</keyword>
<dbReference type="PANTHER" id="PTHR31645">
    <property type="entry name" value="OLIGOPEPTIDE TRANSPORTER YGL114W-RELATED"/>
    <property type="match status" value="1"/>
</dbReference>
<feature type="transmembrane region" description="Helical" evidence="6">
    <location>
        <begin position="96"/>
        <end position="119"/>
    </location>
</feature>
<feature type="transmembrane region" description="Helical" evidence="6">
    <location>
        <begin position="421"/>
        <end position="438"/>
    </location>
</feature>
<evidence type="ECO:0000256" key="2">
    <source>
        <dbReference type="ARBA" id="ARBA00022448"/>
    </source>
</evidence>
<feature type="transmembrane region" description="Helical" evidence="6">
    <location>
        <begin position="531"/>
        <end position="555"/>
    </location>
</feature>
<feature type="transmembrane region" description="Helical" evidence="6">
    <location>
        <begin position="125"/>
        <end position="146"/>
    </location>
</feature>
<dbReference type="RefSeq" id="WP_268048908.1">
    <property type="nucleotide sequence ID" value="NZ_JAPQES010000001.1"/>
</dbReference>
<reference evidence="7" key="1">
    <citation type="submission" date="2022-12" db="EMBL/GenBank/DDBJ databases">
        <authorList>
            <person name="Wang J."/>
        </authorList>
    </citation>
    <scope>NUCLEOTIDE SEQUENCE</scope>
    <source>
        <strain evidence="7">HY-42-06</strain>
    </source>
</reference>